<evidence type="ECO:0000313" key="2">
    <source>
        <dbReference type="EMBL" id="MBU8545322.1"/>
    </source>
</evidence>
<keyword evidence="1" id="KW-0472">Membrane</keyword>
<accession>A0ABS6HBX7</accession>
<dbReference type="Proteomes" id="UP000689967">
    <property type="component" value="Unassembled WGS sequence"/>
</dbReference>
<keyword evidence="1" id="KW-1133">Transmembrane helix</keyword>
<reference evidence="2 3" key="1">
    <citation type="submission" date="2021-01" db="EMBL/GenBank/DDBJ databases">
        <title>Roseomonas sp. nov, a bacterium isolated from an oil production mixture in Yumen Oilfield.</title>
        <authorList>
            <person name="Wu D."/>
        </authorList>
    </citation>
    <scope>NUCLEOTIDE SEQUENCE [LARGE SCALE GENOMIC DNA]</scope>
    <source>
        <strain evidence="2 3">ROY-5-3</strain>
    </source>
</reference>
<organism evidence="2 3">
    <name type="scientific">Falsiroseomonas oleicola</name>
    <dbReference type="NCBI Taxonomy" id="2801474"/>
    <lineage>
        <taxon>Bacteria</taxon>
        <taxon>Pseudomonadati</taxon>
        <taxon>Pseudomonadota</taxon>
        <taxon>Alphaproteobacteria</taxon>
        <taxon>Acetobacterales</taxon>
        <taxon>Roseomonadaceae</taxon>
        <taxon>Falsiroseomonas</taxon>
    </lineage>
</organism>
<evidence type="ECO:0000313" key="3">
    <source>
        <dbReference type="Proteomes" id="UP000689967"/>
    </source>
</evidence>
<dbReference type="RefSeq" id="WP_216877233.1">
    <property type="nucleotide sequence ID" value="NZ_JAERQM010000004.1"/>
</dbReference>
<proteinExistence type="predicted"/>
<dbReference type="Pfam" id="PF05545">
    <property type="entry name" value="FixQ"/>
    <property type="match status" value="1"/>
</dbReference>
<keyword evidence="1" id="KW-0812">Transmembrane</keyword>
<comment type="caution">
    <text evidence="2">The sequence shown here is derived from an EMBL/GenBank/DDBJ whole genome shotgun (WGS) entry which is preliminary data.</text>
</comment>
<gene>
    <name evidence="2" type="ORF">JJQ90_16485</name>
</gene>
<dbReference type="EMBL" id="JAERQM010000004">
    <property type="protein sequence ID" value="MBU8545322.1"/>
    <property type="molecule type" value="Genomic_DNA"/>
</dbReference>
<feature type="transmembrane region" description="Helical" evidence="1">
    <location>
        <begin position="12"/>
        <end position="31"/>
    </location>
</feature>
<name>A0ABS6HBX7_9PROT</name>
<sequence>MDLVALQPIFSTLWVVWFFVLFIGILLRVLAPGRKQDFERQGQIPFRENPSDRQR</sequence>
<keyword evidence="3" id="KW-1185">Reference proteome</keyword>
<protein>
    <submittedName>
        <fullName evidence="2">Cbb3-type cytochrome c oxidase subunit 3</fullName>
    </submittedName>
</protein>
<dbReference type="InterPro" id="IPR008621">
    <property type="entry name" value="Cbb3-typ_cyt_oxidase_comp"/>
</dbReference>
<evidence type="ECO:0000256" key="1">
    <source>
        <dbReference type="SAM" id="Phobius"/>
    </source>
</evidence>